<dbReference type="EMBL" id="JAPDOG010000011">
    <property type="protein sequence ID" value="MCW3782484.1"/>
    <property type="molecule type" value="Genomic_DNA"/>
</dbReference>
<evidence type="ECO:0000313" key="1">
    <source>
        <dbReference type="EMBL" id="MCW3782484.1"/>
    </source>
</evidence>
<reference evidence="1 2" key="1">
    <citation type="submission" date="2022-10" db="EMBL/GenBank/DDBJ databases">
        <title>Defluviimonas sp. CAU 1641 isolated from mud.</title>
        <authorList>
            <person name="Kim W."/>
        </authorList>
    </citation>
    <scope>NUCLEOTIDE SEQUENCE [LARGE SCALE GENOMIC DNA]</scope>
    <source>
        <strain evidence="1 2">CAU 1641</strain>
    </source>
</reference>
<name>A0ABT3J500_9RHOB</name>
<evidence type="ECO:0000313" key="2">
    <source>
        <dbReference type="Proteomes" id="UP001207582"/>
    </source>
</evidence>
<sequence length="124" mass="13677">MKYDTEAMNTAACLWEQCIEPTHALFRGVQALRDIHGTVDVRAGIVGLSEACDIVYETARGLGYDDSFDWEFCPLFLRHCTTADDPEATDIALKFNLADEAAVKANAQLILDHAWKPSDSSPSL</sequence>
<organism evidence="1 2">
    <name type="scientific">Defluviimonas salinarum</name>
    <dbReference type="NCBI Taxonomy" id="2992147"/>
    <lineage>
        <taxon>Bacteria</taxon>
        <taxon>Pseudomonadati</taxon>
        <taxon>Pseudomonadota</taxon>
        <taxon>Alphaproteobacteria</taxon>
        <taxon>Rhodobacterales</taxon>
        <taxon>Paracoccaceae</taxon>
        <taxon>Albidovulum</taxon>
    </lineage>
</organism>
<dbReference type="RefSeq" id="WP_264772217.1">
    <property type="nucleotide sequence ID" value="NZ_JAPDOG010000011.1"/>
</dbReference>
<proteinExistence type="predicted"/>
<accession>A0ABT3J500</accession>
<dbReference type="Proteomes" id="UP001207582">
    <property type="component" value="Unassembled WGS sequence"/>
</dbReference>
<gene>
    <name evidence="1" type="ORF">OM960_12905</name>
</gene>
<protein>
    <submittedName>
        <fullName evidence="1">Uncharacterized protein</fullName>
    </submittedName>
</protein>
<comment type="caution">
    <text evidence="1">The sequence shown here is derived from an EMBL/GenBank/DDBJ whole genome shotgun (WGS) entry which is preliminary data.</text>
</comment>
<keyword evidence="2" id="KW-1185">Reference proteome</keyword>